<dbReference type="GO" id="GO:0008270">
    <property type="term" value="F:zinc ion binding"/>
    <property type="evidence" value="ECO:0007669"/>
    <property type="project" value="UniProtKB-KW"/>
</dbReference>
<feature type="region of interest" description="Disordered" evidence="2">
    <location>
        <begin position="118"/>
        <end position="150"/>
    </location>
</feature>
<dbReference type="SMART" id="SM00343">
    <property type="entry name" value="ZnF_C2HC"/>
    <property type="match status" value="1"/>
</dbReference>
<dbReference type="InterPro" id="IPR036875">
    <property type="entry name" value="Znf_CCHC_sf"/>
</dbReference>
<dbReference type="InterPro" id="IPR001878">
    <property type="entry name" value="Znf_CCHC"/>
</dbReference>
<dbReference type="EMBL" id="NMUH01000618">
    <property type="protein sequence ID" value="MQL82237.1"/>
    <property type="molecule type" value="Genomic_DNA"/>
</dbReference>
<evidence type="ECO:0000313" key="5">
    <source>
        <dbReference type="Proteomes" id="UP000652761"/>
    </source>
</evidence>
<reference evidence="4" key="1">
    <citation type="submission" date="2017-07" db="EMBL/GenBank/DDBJ databases">
        <title>Taro Niue Genome Assembly and Annotation.</title>
        <authorList>
            <person name="Atibalentja N."/>
            <person name="Keating K."/>
            <person name="Fields C.J."/>
        </authorList>
    </citation>
    <scope>NUCLEOTIDE SEQUENCE</scope>
    <source>
        <strain evidence="4">Niue_2</strain>
        <tissue evidence="4">Leaf</tissue>
    </source>
</reference>
<dbReference type="AlphaFoldDB" id="A0A843UIW1"/>
<organism evidence="4 5">
    <name type="scientific">Colocasia esculenta</name>
    <name type="common">Wild taro</name>
    <name type="synonym">Arum esculentum</name>
    <dbReference type="NCBI Taxonomy" id="4460"/>
    <lineage>
        <taxon>Eukaryota</taxon>
        <taxon>Viridiplantae</taxon>
        <taxon>Streptophyta</taxon>
        <taxon>Embryophyta</taxon>
        <taxon>Tracheophyta</taxon>
        <taxon>Spermatophyta</taxon>
        <taxon>Magnoliopsida</taxon>
        <taxon>Liliopsida</taxon>
        <taxon>Araceae</taxon>
        <taxon>Aroideae</taxon>
        <taxon>Colocasieae</taxon>
        <taxon>Colocasia</taxon>
    </lineage>
</organism>
<dbReference type="SUPFAM" id="SSF57756">
    <property type="entry name" value="Retrovirus zinc finger-like domains"/>
    <property type="match status" value="1"/>
</dbReference>
<dbReference type="GO" id="GO:0003676">
    <property type="term" value="F:nucleic acid binding"/>
    <property type="evidence" value="ECO:0007669"/>
    <property type="project" value="InterPro"/>
</dbReference>
<protein>
    <recommendedName>
        <fullName evidence="3">CCHC-type domain-containing protein</fullName>
    </recommendedName>
</protein>
<keyword evidence="1" id="KW-0863">Zinc-finger</keyword>
<evidence type="ECO:0000256" key="2">
    <source>
        <dbReference type="SAM" id="MobiDB-lite"/>
    </source>
</evidence>
<sequence>MAILTRRFKKFLKFKRRVSGNSKPFQKKDFANKFETNKKSEIVCYECKKQGHMRGECPELKKKLKKEKFTFKKAKAMLATWSDEDEDENSQGTSEDDEVQCLMARSDDTNEVRYYARHVPRQGSEDQEKQEIQAPVDSQKGPCRQLQSGQKAIPQDKSVCRQHQCRLSTATDRKLSPELPVLCLSTPVVRSTQCCRQMKKTFKFRKF</sequence>
<feature type="domain" description="CCHC-type" evidence="3">
    <location>
        <begin position="44"/>
        <end position="59"/>
    </location>
</feature>
<name>A0A843UIW1_COLES</name>
<evidence type="ECO:0000256" key="1">
    <source>
        <dbReference type="PROSITE-ProRule" id="PRU00047"/>
    </source>
</evidence>
<keyword evidence="5" id="KW-1185">Reference proteome</keyword>
<keyword evidence="1" id="KW-0862">Zinc</keyword>
<evidence type="ECO:0000259" key="3">
    <source>
        <dbReference type="PROSITE" id="PS50158"/>
    </source>
</evidence>
<dbReference type="Gene3D" id="4.10.60.10">
    <property type="entry name" value="Zinc finger, CCHC-type"/>
    <property type="match status" value="1"/>
</dbReference>
<accession>A0A843UIW1</accession>
<comment type="caution">
    <text evidence="4">The sequence shown here is derived from an EMBL/GenBank/DDBJ whole genome shotgun (WGS) entry which is preliminary data.</text>
</comment>
<gene>
    <name evidence="4" type="ORF">Taro_014701</name>
</gene>
<keyword evidence="1" id="KW-0479">Metal-binding</keyword>
<dbReference type="PROSITE" id="PS50158">
    <property type="entry name" value="ZF_CCHC"/>
    <property type="match status" value="1"/>
</dbReference>
<evidence type="ECO:0000313" key="4">
    <source>
        <dbReference type="EMBL" id="MQL82237.1"/>
    </source>
</evidence>
<proteinExistence type="predicted"/>
<dbReference type="Proteomes" id="UP000652761">
    <property type="component" value="Unassembled WGS sequence"/>
</dbReference>